<keyword evidence="1" id="KW-0614">Plasmid</keyword>
<protein>
    <submittedName>
        <fullName evidence="1">Uncharacterized protein</fullName>
    </submittedName>
</protein>
<sequence>MHEPQTKQITRFGLTITGLDVYFPKKETVIKIGKMSLRMNPDTKLFEEYRLWWLEPGEHPKIIDEQRFDRTILRKKKRNLFRYLFSEFFC</sequence>
<proteinExistence type="predicted"/>
<accession>A0AAP9DQ71</accession>
<name>A0AAP9DQ71_BACOV</name>
<evidence type="ECO:0000313" key="1">
    <source>
        <dbReference type="EMBL" id="QDM12894.1"/>
    </source>
</evidence>
<geneLocation type="plasmid" evidence="1 2">
    <name>unnamed1</name>
</geneLocation>
<evidence type="ECO:0000313" key="2">
    <source>
        <dbReference type="Proteomes" id="UP000318823"/>
    </source>
</evidence>
<organism evidence="1 2">
    <name type="scientific">Bacteroides ovatus</name>
    <dbReference type="NCBI Taxonomy" id="28116"/>
    <lineage>
        <taxon>Bacteria</taxon>
        <taxon>Pseudomonadati</taxon>
        <taxon>Bacteroidota</taxon>
        <taxon>Bacteroidia</taxon>
        <taxon>Bacteroidales</taxon>
        <taxon>Bacteroidaceae</taxon>
        <taxon>Bacteroides</taxon>
    </lineage>
</organism>
<reference evidence="2" key="1">
    <citation type="journal article" date="2018" name="J. Anim. Genet.">
        <title>Acquired interbacterial defense systems protect against interspecies antagonism in the human gut microbiome.</title>
        <authorList>
            <person name="Ross B.D."/>
            <person name="Verster A.J."/>
            <person name="Radey M.C."/>
            <person name="Schmidtke D.T."/>
            <person name="Pope C.E."/>
            <person name="Hoffman L.R."/>
            <person name="Hajjar A."/>
            <person name="Peterson S.B."/>
            <person name="Borenstein E."/>
            <person name="Mougous J."/>
        </authorList>
    </citation>
    <scope>NUCLEOTIDE SEQUENCE [LARGE SCALE GENOMIC DNA]</scope>
    <source>
        <strain evidence="2">3725 D1 iv</strain>
        <plasmid evidence="2">unnamed1</plasmid>
    </source>
</reference>
<gene>
    <name evidence="1" type="ORF">DYI28_29855</name>
</gene>
<dbReference type="AlphaFoldDB" id="A0AAP9DQ71"/>
<dbReference type="Proteomes" id="UP000318823">
    <property type="component" value="Plasmid unnamed1"/>
</dbReference>
<dbReference type="EMBL" id="CP041396">
    <property type="protein sequence ID" value="QDM12894.1"/>
    <property type="molecule type" value="Genomic_DNA"/>
</dbReference>